<organism evidence="2 3">
    <name type="scientific">Gossypium arboreum</name>
    <name type="common">Tree cotton</name>
    <name type="synonym">Gossypium nanking</name>
    <dbReference type="NCBI Taxonomy" id="29729"/>
    <lineage>
        <taxon>Eukaryota</taxon>
        <taxon>Viridiplantae</taxon>
        <taxon>Streptophyta</taxon>
        <taxon>Embryophyta</taxon>
        <taxon>Tracheophyta</taxon>
        <taxon>Spermatophyta</taxon>
        <taxon>Magnoliopsida</taxon>
        <taxon>eudicotyledons</taxon>
        <taxon>Gunneridae</taxon>
        <taxon>Pentapetalae</taxon>
        <taxon>rosids</taxon>
        <taxon>malvids</taxon>
        <taxon>Malvales</taxon>
        <taxon>Malvaceae</taxon>
        <taxon>Malvoideae</taxon>
        <taxon>Gossypium</taxon>
    </lineage>
</organism>
<feature type="compositionally biased region" description="Pro residues" evidence="1">
    <location>
        <begin position="132"/>
        <end position="147"/>
    </location>
</feature>
<dbReference type="Proteomes" id="UP000032142">
    <property type="component" value="Unassembled WGS sequence"/>
</dbReference>
<dbReference type="AlphaFoldDB" id="A0A0B0N3B0"/>
<dbReference type="PANTHER" id="PTHR36053:SF1">
    <property type="entry name" value="OS04G0680300 PROTEIN"/>
    <property type="match status" value="1"/>
</dbReference>
<feature type="region of interest" description="Disordered" evidence="1">
    <location>
        <begin position="130"/>
        <end position="165"/>
    </location>
</feature>
<keyword evidence="3" id="KW-1185">Reference proteome</keyword>
<proteinExistence type="predicted"/>
<evidence type="ECO:0000313" key="3">
    <source>
        <dbReference type="Proteomes" id="UP000032142"/>
    </source>
</evidence>
<accession>A0A0B0N3B0</accession>
<comment type="caution">
    <text evidence="2">The sequence shown here is derived from an EMBL/GenBank/DDBJ whole genome shotgun (WGS) entry which is preliminary data.</text>
</comment>
<protein>
    <submittedName>
        <fullName evidence="2">Contactin-associated 1</fullName>
    </submittedName>
</protein>
<reference evidence="3" key="1">
    <citation type="submission" date="2014-09" db="EMBL/GenBank/DDBJ databases">
        <authorList>
            <person name="Mudge J."/>
            <person name="Ramaraj T."/>
            <person name="Lindquist I.E."/>
            <person name="Bharti A.K."/>
            <person name="Sundararajan A."/>
            <person name="Cameron C.T."/>
            <person name="Woodward J.E."/>
            <person name="May G.D."/>
            <person name="Brubaker C."/>
            <person name="Broadhvest J."/>
            <person name="Wilkins T.A."/>
        </authorList>
    </citation>
    <scope>NUCLEOTIDE SEQUENCE</scope>
    <source>
        <strain evidence="3">cv. AKA8401</strain>
    </source>
</reference>
<evidence type="ECO:0000313" key="2">
    <source>
        <dbReference type="EMBL" id="KHG08928.1"/>
    </source>
</evidence>
<gene>
    <name evidence="2" type="ORF">F383_35970</name>
</gene>
<sequence length="165" mass="18513">MQIPWRVFCKKGCNADGDTWEECLAECDEICYKDPVLKDQQWSAYIDRSPGAVNYSQHLRYCLCASKANSTCLASRLHKTGYAFAFCKLLVRNDEDHSHMEASREDCFNACVTGCGYKFEICKEKVDQVRPRPLPSEPLPELKPPTSPAATKPDEPAEDVPSTSA</sequence>
<dbReference type="EMBL" id="JRRC01516161">
    <property type="protein sequence ID" value="KHG08928.1"/>
    <property type="molecule type" value="Genomic_DNA"/>
</dbReference>
<name>A0A0B0N3B0_GOSAR</name>
<evidence type="ECO:0000256" key="1">
    <source>
        <dbReference type="SAM" id="MobiDB-lite"/>
    </source>
</evidence>
<dbReference type="PANTHER" id="PTHR36053">
    <property type="entry name" value="OSJNBB0017I01.18 PROTEIN"/>
    <property type="match status" value="1"/>
</dbReference>